<dbReference type="Proteomes" id="UP000325787">
    <property type="component" value="Chromosome"/>
</dbReference>
<dbReference type="RefSeq" id="WP_033429048.1">
    <property type="nucleotide sequence ID" value="NZ_CP034550.1"/>
</dbReference>
<accession>A0A5Q0HAT5</accession>
<keyword evidence="1" id="KW-0805">Transcription regulation</keyword>
<feature type="DNA-binding region" description="H-T-H motif" evidence="4">
    <location>
        <begin position="32"/>
        <end position="51"/>
    </location>
</feature>
<dbReference type="SUPFAM" id="SSF46689">
    <property type="entry name" value="Homeodomain-like"/>
    <property type="match status" value="1"/>
</dbReference>
<evidence type="ECO:0000256" key="4">
    <source>
        <dbReference type="PROSITE-ProRule" id="PRU00335"/>
    </source>
</evidence>
<name>A0A5Q0HAT5_SACSY</name>
<dbReference type="PANTHER" id="PTHR30055:SF234">
    <property type="entry name" value="HTH-TYPE TRANSCRIPTIONAL REGULATOR BETI"/>
    <property type="match status" value="1"/>
</dbReference>
<dbReference type="KEGG" id="ssyi:EKG83_42865"/>
<keyword evidence="3" id="KW-0804">Transcription</keyword>
<reference evidence="7" key="1">
    <citation type="journal article" date="2021" name="Curr. Microbiol.">
        <title>Complete genome of nocamycin-producing strain Saccharothrix syringae NRRL B-16468 reveals the biosynthetic potential for secondary metabolites.</title>
        <authorList>
            <person name="Mo X."/>
            <person name="Yang S."/>
        </authorList>
    </citation>
    <scope>NUCLEOTIDE SEQUENCE [LARGE SCALE GENOMIC DNA]</scope>
    <source>
        <strain evidence="7">ATCC 51364 / DSM 43886 / JCM 6844 / KCTC 9398 / NBRC 14523 / NRRL B-16468 / INA 2240</strain>
    </source>
</reference>
<dbReference type="AlphaFoldDB" id="A0A5Q0HAT5"/>
<dbReference type="Pfam" id="PF13305">
    <property type="entry name" value="TetR_C_33"/>
    <property type="match status" value="1"/>
</dbReference>
<keyword evidence="2 4" id="KW-0238">DNA-binding</keyword>
<dbReference type="PANTHER" id="PTHR30055">
    <property type="entry name" value="HTH-TYPE TRANSCRIPTIONAL REGULATOR RUTR"/>
    <property type="match status" value="1"/>
</dbReference>
<protein>
    <submittedName>
        <fullName evidence="6">TetR/AcrR family transcriptional regulator</fullName>
    </submittedName>
</protein>
<keyword evidence="7" id="KW-1185">Reference proteome</keyword>
<evidence type="ECO:0000256" key="1">
    <source>
        <dbReference type="ARBA" id="ARBA00023015"/>
    </source>
</evidence>
<dbReference type="PROSITE" id="PS50977">
    <property type="entry name" value="HTH_TETR_2"/>
    <property type="match status" value="1"/>
</dbReference>
<dbReference type="Gene3D" id="1.10.357.10">
    <property type="entry name" value="Tetracycline Repressor, domain 2"/>
    <property type="match status" value="1"/>
</dbReference>
<dbReference type="InterPro" id="IPR036271">
    <property type="entry name" value="Tet_transcr_reg_TetR-rel_C_sf"/>
</dbReference>
<evidence type="ECO:0000256" key="3">
    <source>
        <dbReference type="ARBA" id="ARBA00023163"/>
    </source>
</evidence>
<evidence type="ECO:0000256" key="2">
    <source>
        <dbReference type="ARBA" id="ARBA00023125"/>
    </source>
</evidence>
<dbReference type="GO" id="GO:0003700">
    <property type="term" value="F:DNA-binding transcription factor activity"/>
    <property type="evidence" value="ECO:0007669"/>
    <property type="project" value="TreeGrafter"/>
</dbReference>
<dbReference type="InterPro" id="IPR050109">
    <property type="entry name" value="HTH-type_TetR-like_transc_reg"/>
</dbReference>
<dbReference type="Pfam" id="PF00440">
    <property type="entry name" value="TetR_N"/>
    <property type="match status" value="1"/>
</dbReference>
<dbReference type="InterPro" id="IPR001647">
    <property type="entry name" value="HTH_TetR"/>
</dbReference>
<dbReference type="EMBL" id="CP034550">
    <property type="protein sequence ID" value="QFZ23289.1"/>
    <property type="molecule type" value="Genomic_DNA"/>
</dbReference>
<proteinExistence type="predicted"/>
<evidence type="ECO:0000313" key="7">
    <source>
        <dbReference type="Proteomes" id="UP000325787"/>
    </source>
</evidence>
<evidence type="ECO:0000259" key="5">
    <source>
        <dbReference type="PROSITE" id="PS50977"/>
    </source>
</evidence>
<evidence type="ECO:0000313" key="6">
    <source>
        <dbReference type="EMBL" id="QFZ23289.1"/>
    </source>
</evidence>
<gene>
    <name evidence="6" type="ORF">EKG83_42865</name>
</gene>
<organism evidence="6 7">
    <name type="scientific">Saccharothrix syringae</name>
    <name type="common">Nocardiopsis syringae</name>
    <dbReference type="NCBI Taxonomy" id="103733"/>
    <lineage>
        <taxon>Bacteria</taxon>
        <taxon>Bacillati</taxon>
        <taxon>Actinomycetota</taxon>
        <taxon>Actinomycetes</taxon>
        <taxon>Pseudonocardiales</taxon>
        <taxon>Pseudonocardiaceae</taxon>
        <taxon>Saccharothrix</taxon>
    </lineage>
</organism>
<dbReference type="SUPFAM" id="SSF48498">
    <property type="entry name" value="Tetracyclin repressor-like, C-terminal domain"/>
    <property type="match status" value="1"/>
</dbReference>
<dbReference type="OrthoDB" id="4709966at2"/>
<feature type="domain" description="HTH tetR-type" evidence="5">
    <location>
        <begin position="9"/>
        <end position="69"/>
    </location>
</feature>
<sequence length="196" mass="21595">MPRPKTHDEALRVRLLHRAGELLSAEGPGALSLRRLAADVNTSTTAVYSLFGGKPALLNALYEEGYRRFSERLVALPETDDPVEDIIQSGLAYRQSALADPQFYLVMFTKVVPNFEPTAEAREAADRTFLPLVRNVARAVAAGVFVEAQPEEIALGMWALVHGLVSLELIGDLPPEADIGSMYERTIRAHANGWRR</sequence>
<dbReference type="InterPro" id="IPR009057">
    <property type="entry name" value="Homeodomain-like_sf"/>
</dbReference>
<dbReference type="GO" id="GO:0000976">
    <property type="term" value="F:transcription cis-regulatory region binding"/>
    <property type="evidence" value="ECO:0007669"/>
    <property type="project" value="TreeGrafter"/>
</dbReference>
<dbReference type="InterPro" id="IPR025996">
    <property type="entry name" value="MT1864/Rv1816-like_C"/>
</dbReference>